<protein>
    <submittedName>
        <fullName evidence="2">Uncharacterized protein</fullName>
    </submittedName>
</protein>
<organism evidence="2 3">
    <name type="scientific">Carpinus fangiana</name>
    <dbReference type="NCBI Taxonomy" id="176857"/>
    <lineage>
        <taxon>Eukaryota</taxon>
        <taxon>Viridiplantae</taxon>
        <taxon>Streptophyta</taxon>
        <taxon>Embryophyta</taxon>
        <taxon>Tracheophyta</taxon>
        <taxon>Spermatophyta</taxon>
        <taxon>Magnoliopsida</taxon>
        <taxon>eudicotyledons</taxon>
        <taxon>Gunneridae</taxon>
        <taxon>Pentapetalae</taxon>
        <taxon>rosids</taxon>
        <taxon>fabids</taxon>
        <taxon>Fagales</taxon>
        <taxon>Betulaceae</taxon>
        <taxon>Carpinus</taxon>
    </lineage>
</organism>
<evidence type="ECO:0000313" key="3">
    <source>
        <dbReference type="Proteomes" id="UP000327013"/>
    </source>
</evidence>
<proteinExistence type="predicted"/>
<dbReference type="EMBL" id="CM017321">
    <property type="protein sequence ID" value="KAE7997759.1"/>
    <property type="molecule type" value="Genomic_DNA"/>
</dbReference>
<gene>
    <name evidence="2" type="ORF">FH972_002363</name>
</gene>
<feature type="region of interest" description="Disordered" evidence="1">
    <location>
        <begin position="1"/>
        <end position="52"/>
    </location>
</feature>
<keyword evidence="3" id="KW-1185">Reference proteome</keyword>
<sequence length="52" mass="5967">MNIAGDQSHHGQTHMQKQNRTTEKTQSTVLIEENEKKQNRMADGKRATKTQT</sequence>
<dbReference type="AlphaFoldDB" id="A0A5N6QGH9"/>
<reference evidence="2 3" key="1">
    <citation type="submission" date="2019-06" db="EMBL/GenBank/DDBJ databases">
        <title>A chromosomal-level reference genome of Carpinus fangiana (Coryloideae, Betulaceae).</title>
        <authorList>
            <person name="Yang X."/>
            <person name="Wang Z."/>
            <person name="Zhang L."/>
            <person name="Hao G."/>
            <person name="Liu J."/>
            <person name="Yang Y."/>
        </authorList>
    </citation>
    <scope>NUCLEOTIDE SEQUENCE [LARGE SCALE GENOMIC DNA]</scope>
    <source>
        <strain evidence="2">Cfa_2016G</strain>
        <tissue evidence="2">Leaf</tissue>
    </source>
</reference>
<accession>A0A5N6QGH9</accession>
<name>A0A5N6QGH9_9ROSI</name>
<evidence type="ECO:0000256" key="1">
    <source>
        <dbReference type="SAM" id="MobiDB-lite"/>
    </source>
</evidence>
<feature type="compositionally biased region" description="Polar residues" evidence="1">
    <location>
        <begin position="13"/>
        <end position="29"/>
    </location>
</feature>
<feature type="compositionally biased region" description="Basic and acidic residues" evidence="1">
    <location>
        <begin position="33"/>
        <end position="46"/>
    </location>
</feature>
<evidence type="ECO:0000313" key="2">
    <source>
        <dbReference type="EMBL" id="KAE7997759.1"/>
    </source>
</evidence>
<dbReference type="Proteomes" id="UP000327013">
    <property type="component" value="Chromosome 1"/>
</dbReference>